<evidence type="ECO:0008006" key="4">
    <source>
        <dbReference type="Google" id="ProtNLM"/>
    </source>
</evidence>
<keyword evidence="1" id="KW-0732">Signal</keyword>
<protein>
    <recommendedName>
        <fullName evidence="4">Lipoprotein</fullName>
    </recommendedName>
</protein>
<name>A0A9X2MJU2_9FIRM</name>
<organism evidence="2 3">
    <name type="scientific">Anaerosalibacter massiliensis</name>
    <dbReference type="NCBI Taxonomy" id="1347392"/>
    <lineage>
        <taxon>Bacteria</taxon>
        <taxon>Bacillati</taxon>
        <taxon>Bacillota</taxon>
        <taxon>Tissierellia</taxon>
        <taxon>Tissierellales</taxon>
        <taxon>Sporanaerobacteraceae</taxon>
        <taxon>Anaerosalibacter</taxon>
    </lineage>
</organism>
<dbReference type="RefSeq" id="WP_042678919.1">
    <property type="nucleotide sequence ID" value="NZ_CABKTM010000008.1"/>
</dbReference>
<gene>
    <name evidence="2" type="ORF">NSA23_12005</name>
</gene>
<dbReference type="OrthoDB" id="2968625at2"/>
<proteinExistence type="predicted"/>
<evidence type="ECO:0000313" key="3">
    <source>
        <dbReference type="Proteomes" id="UP001142078"/>
    </source>
</evidence>
<reference evidence="2" key="1">
    <citation type="submission" date="2022-07" db="EMBL/GenBank/DDBJ databases">
        <title>Enhanced cultured diversity of the mouse gut microbiota enables custom-made synthetic communities.</title>
        <authorList>
            <person name="Afrizal A."/>
        </authorList>
    </citation>
    <scope>NUCLEOTIDE SEQUENCE</scope>
    <source>
        <strain evidence="2">DSM 29482</strain>
    </source>
</reference>
<dbReference type="EMBL" id="JANJZL010000009">
    <property type="protein sequence ID" value="MCR2044828.1"/>
    <property type="molecule type" value="Genomic_DNA"/>
</dbReference>
<dbReference type="Proteomes" id="UP001142078">
    <property type="component" value="Unassembled WGS sequence"/>
</dbReference>
<comment type="caution">
    <text evidence="2">The sequence shown here is derived from an EMBL/GenBank/DDBJ whole genome shotgun (WGS) entry which is preliminary data.</text>
</comment>
<keyword evidence="3" id="KW-1185">Reference proteome</keyword>
<sequence length="75" mass="8618">MKRFKNSFIMISLLLILLVLASCQNSMIQEPAIKISYDSKELKPIYYGDRNSKEKEDIEEGIKSFMGGKNLLNCQ</sequence>
<evidence type="ECO:0000256" key="1">
    <source>
        <dbReference type="SAM" id="SignalP"/>
    </source>
</evidence>
<feature type="chain" id="PRO_5040723255" description="Lipoprotein" evidence="1">
    <location>
        <begin position="22"/>
        <end position="75"/>
    </location>
</feature>
<evidence type="ECO:0000313" key="2">
    <source>
        <dbReference type="EMBL" id="MCR2044828.1"/>
    </source>
</evidence>
<dbReference type="PROSITE" id="PS51257">
    <property type="entry name" value="PROKAR_LIPOPROTEIN"/>
    <property type="match status" value="1"/>
</dbReference>
<accession>A0A9X2MJU2</accession>
<dbReference type="AlphaFoldDB" id="A0A9X2MJU2"/>
<feature type="signal peptide" evidence="1">
    <location>
        <begin position="1"/>
        <end position="21"/>
    </location>
</feature>